<accession>A0A4Y2QAI5</accession>
<evidence type="ECO:0000313" key="1">
    <source>
        <dbReference type="EMBL" id="GBN60252.1"/>
    </source>
</evidence>
<dbReference type="EMBL" id="BGPR01013343">
    <property type="protein sequence ID" value="GBN60252.1"/>
    <property type="molecule type" value="Genomic_DNA"/>
</dbReference>
<comment type="caution">
    <text evidence="1">The sequence shown here is derived from an EMBL/GenBank/DDBJ whole genome shotgun (WGS) entry which is preliminary data.</text>
</comment>
<protein>
    <submittedName>
        <fullName evidence="1">Uncharacterized protein</fullName>
    </submittedName>
</protein>
<dbReference type="OrthoDB" id="6766867at2759"/>
<gene>
    <name evidence="1" type="ORF">AVEN_78380_1</name>
</gene>
<keyword evidence="2" id="KW-1185">Reference proteome</keyword>
<evidence type="ECO:0000313" key="2">
    <source>
        <dbReference type="Proteomes" id="UP000499080"/>
    </source>
</evidence>
<dbReference type="PANTHER" id="PTHR46409:SF1">
    <property type="entry name" value="HTH PSQ-TYPE DOMAIN-CONTAINING PROTEIN"/>
    <property type="match status" value="1"/>
</dbReference>
<reference evidence="1 2" key="1">
    <citation type="journal article" date="2019" name="Sci. Rep.">
        <title>Orb-weaving spider Araneus ventricosus genome elucidates the spidroin gene catalogue.</title>
        <authorList>
            <person name="Kono N."/>
            <person name="Nakamura H."/>
            <person name="Ohtoshi R."/>
            <person name="Moran D.A.P."/>
            <person name="Shinohara A."/>
            <person name="Yoshida Y."/>
            <person name="Fujiwara M."/>
            <person name="Mori M."/>
            <person name="Tomita M."/>
            <person name="Arakawa K."/>
        </authorList>
    </citation>
    <scope>NUCLEOTIDE SEQUENCE [LARGE SCALE GENOMIC DNA]</scope>
</reference>
<dbReference type="AlphaFoldDB" id="A0A4Y2QAI5"/>
<dbReference type="PANTHER" id="PTHR46409">
    <property type="entry name" value="HTH PSQ-TYPE DOMAIN-CONTAINING PROTEIN"/>
    <property type="match status" value="1"/>
</dbReference>
<dbReference type="Proteomes" id="UP000499080">
    <property type="component" value="Unassembled WGS sequence"/>
</dbReference>
<name>A0A4Y2QAI5_ARAVE</name>
<sequence>MRKLEVVGRGGTVTNTGWKNGVINRIGNHVGRPLQWSICLLHFNELPFRHILQHIEDQTSMLKCFSGPIGQQLTCYEKFPVVDYEPIDCSITHIDRNLLNKGQQYLLDISSAATLGKCPEDLANRDPGPLFHSRWLNAANRVLRLHISSSDPSGNLTEIVGFRIHLKIIHACVVCHKKEQIFY</sequence>
<organism evidence="1 2">
    <name type="scientific">Araneus ventricosus</name>
    <name type="common">Orbweaver spider</name>
    <name type="synonym">Epeira ventricosa</name>
    <dbReference type="NCBI Taxonomy" id="182803"/>
    <lineage>
        <taxon>Eukaryota</taxon>
        <taxon>Metazoa</taxon>
        <taxon>Ecdysozoa</taxon>
        <taxon>Arthropoda</taxon>
        <taxon>Chelicerata</taxon>
        <taxon>Arachnida</taxon>
        <taxon>Araneae</taxon>
        <taxon>Araneomorphae</taxon>
        <taxon>Entelegynae</taxon>
        <taxon>Araneoidea</taxon>
        <taxon>Araneidae</taxon>
        <taxon>Araneus</taxon>
    </lineage>
</organism>
<proteinExistence type="predicted"/>